<name>A0A023JIE0_PLAFA</name>
<organism evidence="2">
    <name type="scientific">Plasmodium falciparum</name>
    <name type="common">malaria parasite P. falciparum</name>
    <dbReference type="NCBI Taxonomy" id="5833"/>
    <lineage>
        <taxon>Eukaryota</taxon>
        <taxon>Sar</taxon>
        <taxon>Alveolata</taxon>
        <taxon>Apicomplexa</taxon>
        <taxon>Aconoidasida</taxon>
        <taxon>Haemosporida</taxon>
        <taxon>Plasmodiidae</taxon>
        <taxon>Plasmodium</taxon>
        <taxon>Plasmodium (Laverania)</taxon>
    </lineage>
</organism>
<proteinExistence type="evidence at transcript level"/>
<dbReference type="InterPro" id="IPR042202">
    <property type="entry name" value="Duffy-ag-bd_sf"/>
</dbReference>
<dbReference type="Gene3D" id="1.20.1310.20">
    <property type="entry name" value="Duffy-antigen binding domain"/>
    <property type="match status" value="1"/>
</dbReference>
<feature type="domain" description="Duffy-antigen binding" evidence="1">
    <location>
        <begin position="1"/>
        <end position="92"/>
    </location>
</feature>
<dbReference type="SUPFAM" id="SSF140924">
    <property type="entry name" value="Duffy binding domain-like"/>
    <property type="match status" value="1"/>
</dbReference>
<dbReference type="GO" id="GO:0016020">
    <property type="term" value="C:membrane"/>
    <property type="evidence" value="ECO:0007669"/>
    <property type="project" value="InterPro"/>
</dbReference>
<dbReference type="EMBL" id="KC678614">
    <property type="protein sequence ID" value="AHI95495.1"/>
    <property type="molecule type" value="mRNA"/>
</dbReference>
<gene>
    <name evidence="2" type="primary">var</name>
</gene>
<protein>
    <submittedName>
        <fullName evidence="2">Erythrocyte membrane protein 1</fullName>
    </submittedName>
</protein>
<evidence type="ECO:0000259" key="1">
    <source>
        <dbReference type="Pfam" id="PF05424"/>
    </source>
</evidence>
<evidence type="ECO:0000313" key="2">
    <source>
        <dbReference type="EMBL" id="AHI95495.1"/>
    </source>
</evidence>
<sequence length="113" mass="12533">ARSFADIGDIVRGKDPFYGIPHEKEQRDKLGVNWKKIFAQIHGGVKGGALTRYKNNGGSYFLLREEGWTANRDQVVKALSCDAPKGGVHYIREPCSRGGGLVKDKDRTWEAAT</sequence>
<feature type="non-terminal residue" evidence="2">
    <location>
        <position position="113"/>
    </location>
</feature>
<feature type="non-terminal residue" evidence="2">
    <location>
        <position position="1"/>
    </location>
</feature>
<accession>A0A023JIE0</accession>
<reference evidence="2" key="1">
    <citation type="submission" date="2013-02" db="EMBL/GenBank/DDBJ databases">
        <title>Differential var gene expression is associated with cerebral malaria pathology.</title>
        <authorList>
            <person name="Tembo D.L."/>
            <person name="Nyoni B."/>
            <person name="Murikoli R.V."/>
            <person name="Milner D.A."/>
            <person name="Berriman M."/>
            <person name="Rogerson S.J."/>
            <person name="Taylor T.E."/>
            <person name="Molyneux M.E."/>
            <person name="Mandala W.L."/>
            <person name="Craig A.G."/>
            <person name="Montgomery J."/>
        </authorList>
    </citation>
    <scope>NUCLEOTIDE SEQUENCE</scope>
</reference>
<dbReference type="GO" id="GO:0046789">
    <property type="term" value="F:host cell surface receptor binding"/>
    <property type="evidence" value="ECO:0007669"/>
    <property type="project" value="InterPro"/>
</dbReference>
<dbReference type="InterPro" id="IPR008602">
    <property type="entry name" value="Duffy-antigen-binding"/>
</dbReference>
<dbReference type="AlphaFoldDB" id="A0A023JIE0"/>
<dbReference type="Pfam" id="PF05424">
    <property type="entry name" value="Duffy_binding"/>
    <property type="match status" value="1"/>
</dbReference>